<gene>
    <name evidence="13" type="primary">LOC117238786</name>
</gene>
<proteinExistence type="predicted"/>
<comment type="caution">
    <text evidence="10">Lacks conserved residue(s) required for the propagation of feature annotation.</text>
</comment>
<dbReference type="GeneID" id="117238786"/>
<name>A0A6J3L3M9_9HYME</name>
<evidence type="ECO:0000256" key="3">
    <source>
        <dbReference type="ARBA" id="ARBA00022670"/>
    </source>
</evidence>
<dbReference type="Gene3D" id="3.40.390.10">
    <property type="entry name" value="Collagenase (Catalytic Domain)"/>
    <property type="match status" value="1"/>
</dbReference>
<evidence type="ECO:0000256" key="10">
    <source>
        <dbReference type="PROSITE-ProRule" id="PRU00276"/>
    </source>
</evidence>
<dbReference type="CTD" id="37619"/>
<evidence type="ECO:0000256" key="2">
    <source>
        <dbReference type="ARBA" id="ARBA00022525"/>
    </source>
</evidence>
<evidence type="ECO:0000256" key="5">
    <source>
        <dbReference type="ARBA" id="ARBA00022801"/>
    </source>
</evidence>
<dbReference type="RefSeq" id="XP_033359862.1">
    <property type="nucleotide sequence ID" value="XM_033503971.1"/>
</dbReference>
<dbReference type="InterPro" id="IPR000884">
    <property type="entry name" value="TSP1_rpt"/>
</dbReference>
<keyword evidence="5" id="KW-0378">Hydrolase</keyword>
<dbReference type="GO" id="GO:0030198">
    <property type="term" value="P:extracellular matrix organization"/>
    <property type="evidence" value="ECO:0007669"/>
    <property type="project" value="TreeGrafter"/>
</dbReference>
<dbReference type="GO" id="GO:0005576">
    <property type="term" value="C:extracellular region"/>
    <property type="evidence" value="ECO:0007669"/>
    <property type="project" value="UniProtKB-SubCell"/>
</dbReference>
<evidence type="ECO:0000256" key="9">
    <source>
        <dbReference type="ARBA" id="ARBA00023180"/>
    </source>
</evidence>
<evidence type="ECO:0000313" key="13">
    <source>
        <dbReference type="RefSeq" id="XP_033359862.1"/>
    </source>
</evidence>
<dbReference type="GO" id="GO:0004222">
    <property type="term" value="F:metalloendopeptidase activity"/>
    <property type="evidence" value="ECO:0007669"/>
    <property type="project" value="InterPro"/>
</dbReference>
<evidence type="ECO:0000256" key="1">
    <source>
        <dbReference type="ARBA" id="ARBA00004613"/>
    </source>
</evidence>
<feature type="binding site" evidence="10">
    <location>
        <position position="379"/>
    </location>
    <ligand>
        <name>Zn(2+)</name>
        <dbReference type="ChEBI" id="CHEBI:29105"/>
        <note>catalytic</note>
    </ligand>
</feature>
<dbReference type="InterPro" id="IPR001590">
    <property type="entry name" value="Peptidase_M12B"/>
</dbReference>
<keyword evidence="4 10" id="KW-0479">Metal-binding</keyword>
<evidence type="ECO:0000256" key="6">
    <source>
        <dbReference type="ARBA" id="ARBA00022833"/>
    </source>
</evidence>
<evidence type="ECO:0000256" key="4">
    <source>
        <dbReference type="ARBA" id="ARBA00022723"/>
    </source>
</evidence>
<reference evidence="13" key="1">
    <citation type="submission" date="2025-08" db="UniProtKB">
        <authorList>
            <consortium name="RefSeq"/>
        </authorList>
    </citation>
    <scope>IDENTIFICATION</scope>
    <source>
        <tissue evidence="13">Muscle</tissue>
    </source>
</reference>
<feature type="domain" description="Peptidase M12B" evidence="11">
    <location>
        <begin position="208"/>
        <end position="422"/>
    </location>
</feature>
<organism evidence="12 13">
    <name type="scientific">Bombus vosnesenskii</name>
    <dbReference type="NCBI Taxonomy" id="207650"/>
    <lineage>
        <taxon>Eukaryota</taxon>
        <taxon>Metazoa</taxon>
        <taxon>Ecdysozoa</taxon>
        <taxon>Arthropoda</taxon>
        <taxon>Hexapoda</taxon>
        <taxon>Insecta</taxon>
        <taxon>Pterygota</taxon>
        <taxon>Neoptera</taxon>
        <taxon>Endopterygota</taxon>
        <taxon>Hymenoptera</taxon>
        <taxon>Apocrita</taxon>
        <taxon>Aculeata</taxon>
        <taxon>Apoidea</taxon>
        <taxon>Anthophila</taxon>
        <taxon>Apidae</taxon>
        <taxon>Bombus</taxon>
        <taxon>Pyrobombus</taxon>
    </lineage>
</organism>
<dbReference type="InterPro" id="IPR036383">
    <property type="entry name" value="TSP1_rpt_sf"/>
</dbReference>
<keyword evidence="3" id="KW-0645">Protease</keyword>
<evidence type="ECO:0000313" key="12">
    <source>
        <dbReference type="Proteomes" id="UP000504631"/>
    </source>
</evidence>
<dbReference type="PANTHER" id="PTHR13723">
    <property type="entry name" value="ADAMTS A DISINTEGRIN AND METALLOPROTEASE WITH THROMBOSPONDIN MOTIFS PROTEASE"/>
    <property type="match status" value="1"/>
</dbReference>
<feature type="binding site" evidence="10">
    <location>
        <position position="375"/>
    </location>
    <ligand>
        <name>Zn(2+)</name>
        <dbReference type="ChEBI" id="CHEBI:29105"/>
        <note>catalytic</note>
    </ligand>
</feature>
<dbReference type="PROSITE" id="PS50215">
    <property type="entry name" value="ADAM_MEPRO"/>
    <property type="match status" value="1"/>
</dbReference>
<keyword evidence="7 13" id="KW-0482">Metalloprotease</keyword>
<dbReference type="InterPro" id="IPR050439">
    <property type="entry name" value="ADAMTS_ADAMTS-like"/>
</dbReference>
<feature type="binding site" evidence="10">
    <location>
        <position position="385"/>
    </location>
    <ligand>
        <name>Zn(2+)</name>
        <dbReference type="ChEBI" id="CHEBI:29105"/>
        <note>catalytic</note>
    </ligand>
</feature>
<dbReference type="Proteomes" id="UP000504631">
    <property type="component" value="Unplaced"/>
</dbReference>
<evidence type="ECO:0000256" key="8">
    <source>
        <dbReference type="ARBA" id="ARBA00023157"/>
    </source>
</evidence>
<dbReference type="GO" id="GO:0031012">
    <property type="term" value="C:extracellular matrix"/>
    <property type="evidence" value="ECO:0007669"/>
    <property type="project" value="TreeGrafter"/>
</dbReference>
<dbReference type="SUPFAM" id="SSF55486">
    <property type="entry name" value="Metalloproteases ('zincins'), catalytic domain"/>
    <property type="match status" value="1"/>
</dbReference>
<dbReference type="GO" id="GO:0046872">
    <property type="term" value="F:metal ion binding"/>
    <property type="evidence" value="ECO:0007669"/>
    <property type="project" value="UniProtKB-KW"/>
</dbReference>
<dbReference type="Gene3D" id="2.20.100.10">
    <property type="entry name" value="Thrombospondin type-1 (TSP1) repeat"/>
    <property type="match status" value="1"/>
</dbReference>
<dbReference type="Pfam" id="PF17771">
    <property type="entry name" value="ADAMTS_CR_2"/>
    <property type="match status" value="1"/>
</dbReference>
<dbReference type="GO" id="GO:0006508">
    <property type="term" value="P:proteolysis"/>
    <property type="evidence" value="ECO:0007669"/>
    <property type="project" value="UniProtKB-KW"/>
</dbReference>
<keyword evidence="8" id="KW-1015">Disulfide bond</keyword>
<dbReference type="InterPro" id="IPR041645">
    <property type="entry name" value="ADAMTS_CR_2"/>
</dbReference>
<dbReference type="Pfam" id="PF13574">
    <property type="entry name" value="Reprolysin_2"/>
    <property type="match status" value="1"/>
</dbReference>
<dbReference type="Gene3D" id="3.40.1620.60">
    <property type="match status" value="1"/>
</dbReference>
<dbReference type="AlphaFoldDB" id="A0A6J3L3M9"/>
<protein>
    <submittedName>
        <fullName evidence="13">A disintegrin and metalloproteinase with thrombospondin motifs 2</fullName>
    </submittedName>
</protein>
<comment type="subcellular location">
    <subcellularLocation>
        <location evidence="1">Secreted</location>
    </subcellularLocation>
</comment>
<accession>A0A6J3L3M9</accession>
<keyword evidence="12" id="KW-1185">Reference proteome</keyword>
<dbReference type="InterPro" id="IPR024079">
    <property type="entry name" value="MetalloPept_cat_dom_sf"/>
</dbReference>
<keyword evidence="2" id="KW-0964">Secreted</keyword>
<evidence type="ECO:0000256" key="7">
    <source>
        <dbReference type="ARBA" id="ARBA00023049"/>
    </source>
</evidence>
<dbReference type="PANTHER" id="PTHR13723:SF294">
    <property type="entry name" value="A DISINTEGRIN AND METALLOPROTEINASE WITH THROMBOSPONDIN MOTIFS 7-LIKE PROTEIN"/>
    <property type="match status" value="1"/>
</dbReference>
<keyword evidence="6 10" id="KW-0862">Zinc</keyword>
<sequence length="772" mass="88101">MYLNLNFITCTMAFVLETVLLLLFRLAYARNMQDIEIVLLPLWNAEDSAEMPLSFKAFDQSVELMLHRNDKITAPQFKIWKHSDTDIMEELELSKPISCHYLHRDDLSSAAVSLCGEHGVHGLIFLNNTTLEITPLQSQDISFFHDHYIRRRSEMLGEPHIVRRTYSSFTFFEDDSDYSTQLHNYLTDGNEIREPFENVNRNNINDALTLELALFFDETGYNIFSPFFDKNDEKIIDMLLAYVNGVQAIYHHPSLGIAIDISLVRLEIMQKQPRVLPHHDGERGKLLDSFCNYAMKENPEDEFHPDHWDIGLYVSGLDFYVVEAGQKNSATMGLAVVGGLCIKQYSCVIAELGVTNQFGKPFPSAGFTSVYIAAHEIGHNLGMHHDSVGNRCPRDGYIMSPSRGINGETAWSECSRDVVQNLPYTKPCLKDRPTSPISSRLDHSKFFNLPGREWTAKRQCEVLLRDKDATVATLYKVCESLQCKTPHRNGYYFAGPALDGTYCAPGKECRGGECKNALQMYPDFIQQGGWSEWKTGSCKSGCLMKSTGAQTRRRYCDRPMPKNTETGCQGLHYDVVLCKDDNLCKKKRKSMSEFAALRCGEFSERLPELDAKGGGLQAPHERERPWMACAIFCRRKDIASYYTPRVELNDLGLDPYFPDGTWCHVEEGQNYFCRQHHCLPESIRSDKTLQNDRQRNDDIEFGPQNAHAGRLRLDNQVIKYLSLGPDGLPLLTSLSYGIGFPPDEDEWIDKDYVELMKPTEETSFESSYRIRE</sequence>
<keyword evidence="9" id="KW-0325">Glycoprotein</keyword>
<feature type="active site" evidence="10">
    <location>
        <position position="376"/>
    </location>
</feature>
<dbReference type="PROSITE" id="PS50092">
    <property type="entry name" value="TSP1"/>
    <property type="match status" value="1"/>
</dbReference>
<evidence type="ECO:0000259" key="11">
    <source>
        <dbReference type="PROSITE" id="PS50215"/>
    </source>
</evidence>
<dbReference type="KEGG" id="bvk:117238786"/>